<evidence type="ECO:0000256" key="3">
    <source>
        <dbReference type="ARBA" id="ARBA00023163"/>
    </source>
</evidence>
<evidence type="ECO:0000313" key="7">
    <source>
        <dbReference type="EMBL" id="OXV05757.1"/>
    </source>
</evidence>
<evidence type="ECO:0000256" key="1">
    <source>
        <dbReference type="ARBA" id="ARBA00023015"/>
    </source>
</evidence>
<keyword evidence="4" id="KW-0539">Nucleus</keyword>
<evidence type="ECO:0000259" key="6">
    <source>
        <dbReference type="PROSITE" id="PS50048"/>
    </source>
</evidence>
<dbReference type="Gene3D" id="4.10.240.10">
    <property type="entry name" value="Zn(2)-C6 fungal-type DNA-binding domain"/>
    <property type="match status" value="1"/>
</dbReference>
<evidence type="ECO:0000256" key="5">
    <source>
        <dbReference type="SAM" id="MobiDB-lite"/>
    </source>
</evidence>
<dbReference type="CDD" id="cd00067">
    <property type="entry name" value="GAL4"/>
    <property type="match status" value="1"/>
</dbReference>
<gene>
    <name evidence="7" type="ORF">Egran_06475</name>
</gene>
<dbReference type="GO" id="GO:0003677">
    <property type="term" value="F:DNA binding"/>
    <property type="evidence" value="ECO:0007669"/>
    <property type="project" value="UniProtKB-KW"/>
</dbReference>
<feature type="compositionally biased region" description="Polar residues" evidence="5">
    <location>
        <begin position="21"/>
        <end position="31"/>
    </location>
</feature>
<evidence type="ECO:0000256" key="4">
    <source>
        <dbReference type="ARBA" id="ARBA00023242"/>
    </source>
</evidence>
<comment type="caution">
    <text evidence="7">The sequence shown here is derived from an EMBL/GenBank/DDBJ whole genome shotgun (WGS) entry which is preliminary data.</text>
</comment>
<dbReference type="InterPro" id="IPR001138">
    <property type="entry name" value="Zn2Cys6_DnaBD"/>
</dbReference>
<dbReference type="InterPro" id="IPR036864">
    <property type="entry name" value="Zn2-C6_fun-type_DNA-bd_sf"/>
</dbReference>
<dbReference type="PANTHER" id="PTHR47425">
    <property type="entry name" value="FARB-RELATED"/>
    <property type="match status" value="1"/>
</dbReference>
<feature type="region of interest" description="Disordered" evidence="5">
    <location>
        <begin position="75"/>
        <end position="100"/>
    </location>
</feature>
<keyword evidence="2" id="KW-0238">DNA-binding</keyword>
<dbReference type="InterPro" id="IPR052761">
    <property type="entry name" value="Fungal_Detox/Toxin_TFs"/>
</dbReference>
<dbReference type="PROSITE" id="PS00463">
    <property type="entry name" value="ZN2_CY6_FUNGAL_1"/>
    <property type="match status" value="1"/>
</dbReference>
<accession>A0A232LPL4</accession>
<keyword evidence="3" id="KW-0804">Transcription</keyword>
<name>A0A232LPL4_9EURO</name>
<dbReference type="GO" id="GO:0008270">
    <property type="term" value="F:zinc ion binding"/>
    <property type="evidence" value="ECO:0007669"/>
    <property type="project" value="InterPro"/>
</dbReference>
<dbReference type="PANTHER" id="PTHR47425:SF2">
    <property type="entry name" value="FARB-RELATED"/>
    <property type="match status" value="1"/>
</dbReference>
<dbReference type="Proteomes" id="UP000243515">
    <property type="component" value="Unassembled WGS sequence"/>
</dbReference>
<proteinExistence type="predicted"/>
<evidence type="ECO:0000313" key="8">
    <source>
        <dbReference type="Proteomes" id="UP000243515"/>
    </source>
</evidence>
<sequence>MTAAVTAGRPETGAPPKRKVSQTNAPGSNRTRPVKRRASRACCCCRARKVRCDVVEHGSPCTNCRLDQVECVVTESKRRRKSRGDMDGTRPSPESSVEGMEDPGLFLLRQQDNCHGYFPDSSEPLDTFSPSSLSVDFDSGQQLSHLICSSNRGPSNGSGGAPTPWAGPTFCAFPKREFKYQRTDNTERTITLSKWRFQVAVLAARLYQRASPEAAVGRC</sequence>
<dbReference type="GO" id="GO:0000981">
    <property type="term" value="F:DNA-binding transcription factor activity, RNA polymerase II-specific"/>
    <property type="evidence" value="ECO:0007669"/>
    <property type="project" value="InterPro"/>
</dbReference>
<dbReference type="SMART" id="SM00066">
    <property type="entry name" value="GAL4"/>
    <property type="match status" value="1"/>
</dbReference>
<dbReference type="EMBL" id="NPHW01006486">
    <property type="protein sequence ID" value="OXV05757.1"/>
    <property type="molecule type" value="Genomic_DNA"/>
</dbReference>
<keyword evidence="8" id="KW-1185">Reference proteome</keyword>
<keyword evidence="1" id="KW-0805">Transcription regulation</keyword>
<reference evidence="7 8" key="1">
    <citation type="journal article" date="2015" name="Environ. Microbiol.">
        <title>Metagenome sequence of Elaphomyces granulatus from sporocarp tissue reveals Ascomycota ectomycorrhizal fingerprints of genome expansion and a Proteobacteria-rich microbiome.</title>
        <authorList>
            <person name="Quandt C.A."/>
            <person name="Kohler A."/>
            <person name="Hesse C.N."/>
            <person name="Sharpton T.J."/>
            <person name="Martin F."/>
            <person name="Spatafora J.W."/>
        </authorList>
    </citation>
    <scope>NUCLEOTIDE SEQUENCE [LARGE SCALE GENOMIC DNA]</scope>
    <source>
        <strain evidence="7 8">OSC145934</strain>
    </source>
</reference>
<dbReference type="Pfam" id="PF00172">
    <property type="entry name" value="Zn_clus"/>
    <property type="match status" value="1"/>
</dbReference>
<dbReference type="AlphaFoldDB" id="A0A232LPL4"/>
<evidence type="ECO:0000256" key="2">
    <source>
        <dbReference type="ARBA" id="ARBA00023125"/>
    </source>
</evidence>
<organism evidence="7 8">
    <name type="scientific">Elaphomyces granulatus</name>
    <dbReference type="NCBI Taxonomy" id="519963"/>
    <lineage>
        <taxon>Eukaryota</taxon>
        <taxon>Fungi</taxon>
        <taxon>Dikarya</taxon>
        <taxon>Ascomycota</taxon>
        <taxon>Pezizomycotina</taxon>
        <taxon>Eurotiomycetes</taxon>
        <taxon>Eurotiomycetidae</taxon>
        <taxon>Eurotiales</taxon>
        <taxon>Elaphomycetaceae</taxon>
        <taxon>Elaphomyces</taxon>
    </lineage>
</organism>
<feature type="domain" description="Zn(2)-C6 fungal-type" evidence="6">
    <location>
        <begin position="41"/>
        <end position="73"/>
    </location>
</feature>
<protein>
    <recommendedName>
        <fullName evidence="6">Zn(2)-C6 fungal-type domain-containing protein</fullName>
    </recommendedName>
</protein>
<dbReference type="PROSITE" id="PS50048">
    <property type="entry name" value="ZN2_CY6_FUNGAL_2"/>
    <property type="match status" value="1"/>
</dbReference>
<dbReference type="SUPFAM" id="SSF57701">
    <property type="entry name" value="Zn2/Cys6 DNA-binding domain"/>
    <property type="match status" value="1"/>
</dbReference>
<feature type="region of interest" description="Disordered" evidence="5">
    <location>
        <begin position="1"/>
        <end position="33"/>
    </location>
</feature>
<dbReference type="OrthoDB" id="4540838at2759"/>